<organism evidence="1 2">
    <name type="scientific">Heterotrigona itama</name>
    <dbReference type="NCBI Taxonomy" id="395501"/>
    <lineage>
        <taxon>Eukaryota</taxon>
        <taxon>Metazoa</taxon>
        <taxon>Ecdysozoa</taxon>
        <taxon>Arthropoda</taxon>
        <taxon>Hexapoda</taxon>
        <taxon>Insecta</taxon>
        <taxon>Pterygota</taxon>
        <taxon>Neoptera</taxon>
        <taxon>Endopterygota</taxon>
        <taxon>Hymenoptera</taxon>
        <taxon>Apocrita</taxon>
        <taxon>Aculeata</taxon>
        <taxon>Apoidea</taxon>
        <taxon>Anthophila</taxon>
        <taxon>Apidae</taxon>
        <taxon>Heterotrigona</taxon>
    </lineage>
</organism>
<comment type="caution">
    <text evidence="1">The sequence shown here is derived from an EMBL/GenBank/DDBJ whole genome shotgun (WGS) entry which is preliminary data.</text>
</comment>
<proteinExistence type="predicted"/>
<protein>
    <submittedName>
        <fullName evidence="1">Uncharacterized protein</fullName>
    </submittedName>
</protein>
<evidence type="ECO:0000313" key="2">
    <source>
        <dbReference type="Proteomes" id="UP000752696"/>
    </source>
</evidence>
<evidence type="ECO:0000313" key="1">
    <source>
        <dbReference type="EMBL" id="CAD1472429.1"/>
    </source>
</evidence>
<keyword evidence="2" id="KW-1185">Reference proteome</keyword>
<gene>
    <name evidence="1" type="ORF">MHI_LOCUS297894</name>
</gene>
<dbReference type="AlphaFoldDB" id="A0A6V7H148"/>
<dbReference type="EMBL" id="CAJDYZ010005352">
    <property type="protein sequence ID" value="CAD1472429.1"/>
    <property type="molecule type" value="Genomic_DNA"/>
</dbReference>
<accession>A0A6V7H148</accession>
<name>A0A6V7H148_9HYME</name>
<dbReference type="Proteomes" id="UP000752696">
    <property type="component" value="Unassembled WGS sequence"/>
</dbReference>
<reference evidence="1" key="1">
    <citation type="submission" date="2020-07" db="EMBL/GenBank/DDBJ databases">
        <authorList>
            <person name="Nazaruddin N."/>
        </authorList>
    </citation>
    <scope>NUCLEOTIDE SEQUENCE</scope>
</reference>
<sequence>MSEKSITSATSRQSTILLALFPLPGTLSLPSLRADSVQADESISQVFEIENIVRMDRVYREIQSSARRISARSEQGLVVQALRIR</sequence>